<keyword evidence="3" id="KW-1185">Reference proteome</keyword>
<protein>
    <recommendedName>
        <fullName evidence="4">RING-type domain-containing protein</fullName>
    </recommendedName>
</protein>
<accession>A0ABQ8IC12</accession>
<proteinExistence type="predicted"/>
<reference evidence="2 3" key="1">
    <citation type="submission" date="2021-02" db="EMBL/GenBank/DDBJ databases">
        <title>Plant Genome Project.</title>
        <authorList>
            <person name="Zhang R.-G."/>
        </authorList>
    </citation>
    <scope>NUCLEOTIDE SEQUENCE [LARGE SCALE GENOMIC DNA]</scope>
    <source>
        <tissue evidence="2">Leaves</tissue>
    </source>
</reference>
<evidence type="ECO:0000313" key="3">
    <source>
        <dbReference type="Proteomes" id="UP000827721"/>
    </source>
</evidence>
<gene>
    <name evidence="2" type="ORF">JRO89_XS03G0262300</name>
</gene>
<organism evidence="2 3">
    <name type="scientific">Xanthoceras sorbifolium</name>
    <dbReference type="NCBI Taxonomy" id="99658"/>
    <lineage>
        <taxon>Eukaryota</taxon>
        <taxon>Viridiplantae</taxon>
        <taxon>Streptophyta</taxon>
        <taxon>Embryophyta</taxon>
        <taxon>Tracheophyta</taxon>
        <taxon>Spermatophyta</taxon>
        <taxon>Magnoliopsida</taxon>
        <taxon>eudicotyledons</taxon>
        <taxon>Gunneridae</taxon>
        <taxon>Pentapetalae</taxon>
        <taxon>rosids</taxon>
        <taxon>malvids</taxon>
        <taxon>Sapindales</taxon>
        <taxon>Sapindaceae</taxon>
        <taxon>Xanthoceroideae</taxon>
        <taxon>Xanthoceras</taxon>
    </lineage>
</organism>
<name>A0ABQ8IC12_9ROSI</name>
<dbReference type="Proteomes" id="UP000827721">
    <property type="component" value="Unassembled WGS sequence"/>
</dbReference>
<evidence type="ECO:0000256" key="1">
    <source>
        <dbReference type="SAM" id="MobiDB-lite"/>
    </source>
</evidence>
<sequence length="167" mass="18373">MITTKETGESSLCFCAICIERKESDLIFNLETGEQACVNCKAVLGIDDCREVLPKEVLELWEEAVCVEMIDESQKFHCPYKDCSGMLVDERGGGEAIVEAECPFCHRFHGFCCLGLRSRQLIGFPHLTPPLVLLPLASSSSDSSTSQTEVARVGVEAAADKPNRTKR</sequence>
<evidence type="ECO:0000313" key="2">
    <source>
        <dbReference type="EMBL" id="KAH7574177.1"/>
    </source>
</evidence>
<feature type="region of interest" description="Disordered" evidence="1">
    <location>
        <begin position="138"/>
        <end position="167"/>
    </location>
</feature>
<evidence type="ECO:0008006" key="4">
    <source>
        <dbReference type="Google" id="ProtNLM"/>
    </source>
</evidence>
<feature type="compositionally biased region" description="Basic and acidic residues" evidence="1">
    <location>
        <begin position="158"/>
        <end position="167"/>
    </location>
</feature>
<dbReference type="EMBL" id="JAFEMO010000003">
    <property type="protein sequence ID" value="KAH7574177.1"/>
    <property type="molecule type" value="Genomic_DNA"/>
</dbReference>
<comment type="caution">
    <text evidence="2">The sequence shown here is derived from an EMBL/GenBank/DDBJ whole genome shotgun (WGS) entry which is preliminary data.</text>
</comment>
<feature type="compositionally biased region" description="Low complexity" evidence="1">
    <location>
        <begin position="138"/>
        <end position="148"/>
    </location>
</feature>